<evidence type="ECO:0000313" key="2">
    <source>
        <dbReference type="EMBL" id="ALH79906.1"/>
    </source>
</evidence>
<dbReference type="PATRIC" id="fig|33050.5.peg.1225"/>
<accession>A0A0N9U950</accession>
<dbReference type="Proteomes" id="UP000058074">
    <property type="component" value="Chromosome"/>
</dbReference>
<organism evidence="2 3">
    <name type="scientific">Sphingopyxis macrogoltabida</name>
    <name type="common">Sphingomonas macrogoltabidus</name>
    <dbReference type="NCBI Taxonomy" id="33050"/>
    <lineage>
        <taxon>Bacteria</taxon>
        <taxon>Pseudomonadati</taxon>
        <taxon>Pseudomonadota</taxon>
        <taxon>Alphaproteobacteria</taxon>
        <taxon>Sphingomonadales</taxon>
        <taxon>Sphingomonadaceae</taxon>
        <taxon>Sphingopyxis</taxon>
    </lineage>
</organism>
<evidence type="ECO:0000313" key="3">
    <source>
        <dbReference type="Proteomes" id="UP000058074"/>
    </source>
</evidence>
<name>A0A0N9U950_SPHMC</name>
<gene>
    <name evidence="2" type="ORF">AN936_05870</name>
</gene>
<proteinExistence type="predicted"/>
<dbReference type="KEGG" id="smag:AN936_05870"/>
<dbReference type="EMBL" id="CP012700">
    <property type="protein sequence ID" value="ALH79906.1"/>
    <property type="molecule type" value="Genomic_DNA"/>
</dbReference>
<evidence type="ECO:0000256" key="1">
    <source>
        <dbReference type="SAM" id="MobiDB-lite"/>
    </source>
</evidence>
<dbReference type="AlphaFoldDB" id="A0A0N9U950"/>
<reference evidence="2 3" key="1">
    <citation type="journal article" date="2015" name="Genome Announc.">
        <title>Complete Genome Sequence of Polypropylene Glycol- and Polyethylene Glycol-Degrading Sphingopyxis macrogoltabida Strain EY-1.</title>
        <authorList>
            <person name="Ohtsubo Y."/>
            <person name="Nagata Y."/>
            <person name="Numata M."/>
            <person name="Tsuchikane K."/>
            <person name="Hosoyama A."/>
            <person name="Yamazoe A."/>
            <person name="Tsuda M."/>
            <person name="Fujita N."/>
            <person name="Kawai F."/>
        </authorList>
    </citation>
    <scope>NUCLEOTIDE SEQUENCE [LARGE SCALE GENOMIC DNA]</scope>
    <source>
        <strain evidence="2 3">EY-1</strain>
    </source>
</reference>
<feature type="region of interest" description="Disordered" evidence="1">
    <location>
        <begin position="1"/>
        <end position="61"/>
    </location>
</feature>
<sequence length="264" mass="28108">MGRKMARGSRGKSGGVAAASGSGEGRNRPSRGRGHGSPIAPSRKREGSNARGAAGPWIKSGVRERENPFMPGLRVRSDGWTAARTQVFLATLGQTGCITDAARIAGVSRTSVNRSRALFPPFDAACGEAIARALRGLEAVAYERAVEGREMVVIRDGREVERRIMPSDSMLGLLIKRGDLKGGQNLHLTAEEAAAYVLPAAVAHRFLSVDEFYGGITFDGRDGGKVQRPTSEETDAAIVARLAILRKQRGLNTPLCDNCGEPVD</sequence>
<feature type="compositionally biased region" description="Basic residues" evidence="1">
    <location>
        <begin position="1"/>
        <end position="10"/>
    </location>
</feature>
<protein>
    <submittedName>
        <fullName evidence="2">Uncharacterized protein</fullName>
    </submittedName>
</protein>